<feature type="domain" description="Mammalian cell entry C-terminal" evidence="2">
    <location>
        <begin position="129"/>
        <end position="341"/>
    </location>
</feature>
<dbReference type="InterPro" id="IPR005693">
    <property type="entry name" value="Mce"/>
</dbReference>
<organism evidence="3 4">
    <name type="scientific">Nocardioides dubius</name>
    <dbReference type="NCBI Taxonomy" id="317019"/>
    <lineage>
        <taxon>Bacteria</taxon>
        <taxon>Bacillati</taxon>
        <taxon>Actinomycetota</taxon>
        <taxon>Actinomycetes</taxon>
        <taxon>Propionibacteriales</taxon>
        <taxon>Nocardioidaceae</taxon>
        <taxon>Nocardioides</taxon>
    </lineage>
</organism>
<dbReference type="PANTHER" id="PTHR33371:SF19">
    <property type="entry name" value="MCE-FAMILY PROTEIN MCE4A"/>
    <property type="match status" value="1"/>
</dbReference>
<feature type="domain" description="Mce/MlaD" evidence="1">
    <location>
        <begin position="48"/>
        <end position="121"/>
    </location>
</feature>
<dbReference type="Pfam" id="PF11887">
    <property type="entry name" value="Mce4_CUP1"/>
    <property type="match status" value="1"/>
</dbReference>
<keyword evidence="4" id="KW-1185">Reference proteome</keyword>
<dbReference type="Pfam" id="PF02470">
    <property type="entry name" value="MlaD"/>
    <property type="match status" value="1"/>
</dbReference>
<evidence type="ECO:0000259" key="1">
    <source>
        <dbReference type="Pfam" id="PF02470"/>
    </source>
</evidence>
<dbReference type="InterPro" id="IPR003399">
    <property type="entry name" value="Mce/MlaD"/>
</dbReference>
<accession>A0ABN1TLH1</accession>
<evidence type="ECO:0000259" key="2">
    <source>
        <dbReference type="Pfam" id="PF11887"/>
    </source>
</evidence>
<sequence>MLINMHHGSPAEHRRLLICGVLFIALLAGLLAFSIAVYQKVFEPVTMVTVKADRAGLQLAKFGDVRINGVLVGQVREISQDGKEAEIKLGIEPEAAKAIPENVDVQILPTTLFGQKFVALVRPDAPRGQIQDGQVIPASRVETNVELNKILADLFPLLRSIDPASLNAALSALAGALDGKGEVLGITLDKVGTYLGAIKGELPTLRKDLALLADVAGTYADAAPDLLDTLGNLTVTANTLVDQKDSLEAFLVTLTGVSATGRKILVDNEQNLIRATELSEPILDLLAVYSPEFPCLFQGLDKYDAYLADMFSGQRVKQYAELGSLQMEGYKAEDRPVYGEIGRGPLCHGLPNPQFPIGEFKIRNGNNNSVDKTSIFSIIGGESFMRSASNMTGTEADQYAVNAVLAAKSGRSIDNYGALSALVYGPLVKGPEVAG</sequence>
<dbReference type="EMBL" id="BAAALG010000002">
    <property type="protein sequence ID" value="GAA1092775.1"/>
    <property type="molecule type" value="Genomic_DNA"/>
</dbReference>
<dbReference type="Proteomes" id="UP001501581">
    <property type="component" value="Unassembled WGS sequence"/>
</dbReference>
<gene>
    <name evidence="3" type="ORF">GCM10009668_04890</name>
</gene>
<comment type="caution">
    <text evidence="3">The sequence shown here is derived from an EMBL/GenBank/DDBJ whole genome shotgun (WGS) entry which is preliminary data.</text>
</comment>
<name>A0ABN1TLH1_9ACTN</name>
<proteinExistence type="predicted"/>
<evidence type="ECO:0000313" key="3">
    <source>
        <dbReference type="EMBL" id="GAA1092775.1"/>
    </source>
</evidence>
<dbReference type="RefSeq" id="WP_343990989.1">
    <property type="nucleotide sequence ID" value="NZ_BAAALG010000002.1"/>
</dbReference>
<reference evidence="3 4" key="1">
    <citation type="journal article" date="2019" name="Int. J. Syst. Evol. Microbiol.">
        <title>The Global Catalogue of Microorganisms (GCM) 10K type strain sequencing project: providing services to taxonomists for standard genome sequencing and annotation.</title>
        <authorList>
            <consortium name="The Broad Institute Genomics Platform"/>
            <consortium name="The Broad Institute Genome Sequencing Center for Infectious Disease"/>
            <person name="Wu L."/>
            <person name="Ma J."/>
        </authorList>
    </citation>
    <scope>NUCLEOTIDE SEQUENCE [LARGE SCALE GENOMIC DNA]</scope>
    <source>
        <strain evidence="3 4">JCM 13008</strain>
    </source>
</reference>
<evidence type="ECO:0000313" key="4">
    <source>
        <dbReference type="Proteomes" id="UP001501581"/>
    </source>
</evidence>
<dbReference type="PANTHER" id="PTHR33371">
    <property type="entry name" value="INTERMEMBRANE PHOSPHOLIPID TRANSPORT SYSTEM BINDING PROTEIN MLAD-RELATED"/>
    <property type="match status" value="1"/>
</dbReference>
<dbReference type="NCBIfam" id="TIGR00996">
    <property type="entry name" value="Mtu_fam_mce"/>
    <property type="match status" value="1"/>
</dbReference>
<dbReference type="InterPro" id="IPR024516">
    <property type="entry name" value="Mce_C"/>
</dbReference>
<dbReference type="InterPro" id="IPR052336">
    <property type="entry name" value="MlaD_Phospholipid_Transporter"/>
</dbReference>
<protein>
    <submittedName>
        <fullName evidence="3">MCE family protein</fullName>
    </submittedName>
</protein>